<dbReference type="AlphaFoldDB" id="A0A5C3KU56"/>
<keyword evidence="4 6" id="KW-0472">Membrane</keyword>
<accession>A0A5C3KU56</accession>
<feature type="transmembrane region" description="Helical" evidence="6">
    <location>
        <begin position="17"/>
        <end position="34"/>
    </location>
</feature>
<evidence type="ECO:0000313" key="8">
    <source>
        <dbReference type="EMBL" id="TFK23964.1"/>
    </source>
</evidence>
<proteinExistence type="predicted"/>
<reference evidence="8 9" key="1">
    <citation type="journal article" date="2019" name="Nat. Ecol. Evol.">
        <title>Megaphylogeny resolves global patterns of mushroom evolution.</title>
        <authorList>
            <person name="Varga T."/>
            <person name="Krizsan K."/>
            <person name="Foldi C."/>
            <person name="Dima B."/>
            <person name="Sanchez-Garcia M."/>
            <person name="Sanchez-Ramirez S."/>
            <person name="Szollosi G.J."/>
            <person name="Szarkandi J.G."/>
            <person name="Papp V."/>
            <person name="Albert L."/>
            <person name="Andreopoulos W."/>
            <person name="Angelini C."/>
            <person name="Antonin V."/>
            <person name="Barry K.W."/>
            <person name="Bougher N.L."/>
            <person name="Buchanan P."/>
            <person name="Buyck B."/>
            <person name="Bense V."/>
            <person name="Catcheside P."/>
            <person name="Chovatia M."/>
            <person name="Cooper J."/>
            <person name="Damon W."/>
            <person name="Desjardin D."/>
            <person name="Finy P."/>
            <person name="Geml J."/>
            <person name="Haridas S."/>
            <person name="Hughes K."/>
            <person name="Justo A."/>
            <person name="Karasinski D."/>
            <person name="Kautmanova I."/>
            <person name="Kiss B."/>
            <person name="Kocsube S."/>
            <person name="Kotiranta H."/>
            <person name="LaButti K.M."/>
            <person name="Lechner B.E."/>
            <person name="Liimatainen K."/>
            <person name="Lipzen A."/>
            <person name="Lukacs Z."/>
            <person name="Mihaltcheva S."/>
            <person name="Morgado L.N."/>
            <person name="Niskanen T."/>
            <person name="Noordeloos M.E."/>
            <person name="Ohm R.A."/>
            <person name="Ortiz-Santana B."/>
            <person name="Ovrebo C."/>
            <person name="Racz N."/>
            <person name="Riley R."/>
            <person name="Savchenko A."/>
            <person name="Shiryaev A."/>
            <person name="Soop K."/>
            <person name="Spirin V."/>
            <person name="Szebenyi C."/>
            <person name="Tomsovsky M."/>
            <person name="Tulloss R.E."/>
            <person name="Uehling J."/>
            <person name="Grigoriev I.V."/>
            <person name="Vagvolgyi C."/>
            <person name="Papp T."/>
            <person name="Martin F.M."/>
            <person name="Miettinen O."/>
            <person name="Hibbett D.S."/>
            <person name="Nagy L.G."/>
        </authorList>
    </citation>
    <scope>NUCLEOTIDE SEQUENCE [LARGE SCALE GENOMIC DNA]</scope>
    <source>
        <strain evidence="8 9">CBS 121175</strain>
    </source>
</reference>
<dbReference type="GO" id="GO:0005737">
    <property type="term" value="C:cytoplasm"/>
    <property type="evidence" value="ECO:0007669"/>
    <property type="project" value="TreeGrafter"/>
</dbReference>
<feature type="transmembrane region" description="Helical" evidence="6">
    <location>
        <begin position="95"/>
        <end position="117"/>
    </location>
</feature>
<feature type="domain" description="EXS" evidence="7">
    <location>
        <begin position="213"/>
        <end position="482"/>
    </location>
</feature>
<dbReference type="PROSITE" id="PS51380">
    <property type="entry name" value="EXS"/>
    <property type="match status" value="1"/>
</dbReference>
<dbReference type="PANTHER" id="PTHR10783:SF46">
    <property type="entry name" value="PROTEIN ERD1 HOMOLOG 2"/>
    <property type="match status" value="1"/>
</dbReference>
<keyword evidence="3 6" id="KW-1133">Transmembrane helix</keyword>
<dbReference type="EMBL" id="ML210209">
    <property type="protein sequence ID" value="TFK23964.1"/>
    <property type="molecule type" value="Genomic_DNA"/>
</dbReference>
<feature type="region of interest" description="Disordered" evidence="5">
    <location>
        <begin position="458"/>
        <end position="491"/>
    </location>
</feature>
<gene>
    <name evidence="8" type="ORF">FA15DRAFT_687710</name>
</gene>
<keyword evidence="2 6" id="KW-0812">Transmembrane</keyword>
<dbReference type="GO" id="GO:0016020">
    <property type="term" value="C:membrane"/>
    <property type="evidence" value="ECO:0007669"/>
    <property type="project" value="UniProtKB-SubCell"/>
</dbReference>
<dbReference type="STRING" id="230819.A0A5C3KU56"/>
<feature type="transmembrane region" description="Helical" evidence="6">
    <location>
        <begin position="391"/>
        <end position="409"/>
    </location>
</feature>
<dbReference type="Pfam" id="PF03124">
    <property type="entry name" value="EXS"/>
    <property type="match status" value="1"/>
</dbReference>
<organism evidence="8 9">
    <name type="scientific">Coprinopsis marcescibilis</name>
    <name type="common">Agaric fungus</name>
    <name type="synonym">Psathyrella marcescibilis</name>
    <dbReference type="NCBI Taxonomy" id="230819"/>
    <lineage>
        <taxon>Eukaryota</taxon>
        <taxon>Fungi</taxon>
        <taxon>Dikarya</taxon>
        <taxon>Basidiomycota</taxon>
        <taxon>Agaricomycotina</taxon>
        <taxon>Agaricomycetes</taxon>
        <taxon>Agaricomycetidae</taxon>
        <taxon>Agaricales</taxon>
        <taxon>Agaricineae</taxon>
        <taxon>Psathyrellaceae</taxon>
        <taxon>Coprinopsis</taxon>
    </lineage>
</organism>
<evidence type="ECO:0000256" key="5">
    <source>
        <dbReference type="SAM" id="MobiDB-lite"/>
    </source>
</evidence>
<name>A0A5C3KU56_COPMA</name>
<evidence type="ECO:0000256" key="3">
    <source>
        <dbReference type="ARBA" id="ARBA00022989"/>
    </source>
</evidence>
<protein>
    <submittedName>
        <fullName evidence="8">EXS-domain-containing protein</fullName>
    </submittedName>
</protein>
<evidence type="ECO:0000256" key="2">
    <source>
        <dbReference type="ARBA" id="ARBA00022692"/>
    </source>
</evidence>
<sequence>MSTGDPTEDTLSVAFPLPYRVLCLVGVGLLAWATNLHGLHRMEIDVVAALDLRTEGYAPRLPLSNRRRPSFIGHRGLNAPARSHTYMATPHFYRALYRVCAVYFAFCFISWVLYRLASQNDPDLADKYGYIPAFTALIMVLLLLSPFDVFFKHERDKFHQSVRRCFLSSSNTPVLFSDVILADIGTSFAKVLGDVWLSLCMLIPGNSMLHPPPQLGLARWVIPTLMSLPYLARFRQCVIEYNLPSNESNRPLFNAIKYATAFPVIYLSAAQGLVTAEVVKQRGLAAANEPWQGQHYIFRLWLLAVFVNSLYSFWWDVSNDWGLDLLRSDMSLPQETRFPMRHTRPHPHPSTPLITEDMVASAPEPPLELSSRLSEAPAYIPRSYPYGLRPVLLFPLVLYPILIIINLMLRMSWTTKLATHLHASRDGSMTILLLEISEILRRWLWVFIRVEWEVVKKLSEGEPKEEPSSLNQSRSSLEIMPDDAPPPSLTD</sequence>
<comment type="subcellular location">
    <subcellularLocation>
        <location evidence="1">Membrane</location>
        <topology evidence="1">Multi-pass membrane protein</topology>
    </subcellularLocation>
</comment>
<feature type="transmembrane region" description="Helical" evidence="6">
    <location>
        <begin position="296"/>
        <end position="315"/>
    </location>
</feature>
<dbReference type="PANTHER" id="PTHR10783">
    <property type="entry name" value="XENOTROPIC AND POLYTROPIC RETROVIRUS RECEPTOR 1-RELATED"/>
    <property type="match status" value="1"/>
</dbReference>
<feature type="transmembrane region" description="Helical" evidence="6">
    <location>
        <begin position="129"/>
        <end position="151"/>
    </location>
</feature>
<dbReference type="InterPro" id="IPR004342">
    <property type="entry name" value="EXS_C"/>
</dbReference>
<evidence type="ECO:0000256" key="6">
    <source>
        <dbReference type="SAM" id="Phobius"/>
    </source>
</evidence>
<evidence type="ECO:0000256" key="1">
    <source>
        <dbReference type="ARBA" id="ARBA00004141"/>
    </source>
</evidence>
<evidence type="ECO:0000313" key="9">
    <source>
        <dbReference type="Proteomes" id="UP000307440"/>
    </source>
</evidence>
<dbReference type="Proteomes" id="UP000307440">
    <property type="component" value="Unassembled WGS sequence"/>
</dbReference>
<keyword evidence="9" id="KW-1185">Reference proteome</keyword>
<evidence type="ECO:0000259" key="7">
    <source>
        <dbReference type="PROSITE" id="PS51380"/>
    </source>
</evidence>
<dbReference type="OrthoDB" id="2159384at2759"/>
<evidence type="ECO:0000256" key="4">
    <source>
        <dbReference type="ARBA" id="ARBA00023136"/>
    </source>
</evidence>
<feature type="compositionally biased region" description="Basic and acidic residues" evidence="5">
    <location>
        <begin position="458"/>
        <end position="467"/>
    </location>
</feature>